<evidence type="ECO:0000313" key="1">
    <source>
        <dbReference type="EMBL" id="MEW1976062.1"/>
    </source>
</evidence>
<organism evidence="1 2">
    <name type="scientific">Microbacterium profundi</name>
    <dbReference type="NCBI Taxonomy" id="450380"/>
    <lineage>
        <taxon>Bacteria</taxon>
        <taxon>Bacillati</taxon>
        <taxon>Actinomycetota</taxon>
        <taxon>Actinomycetes</taxon>
        <taxon>Micrococcales</taxon>
        <taxon>Microbacteriaceae</taxon>
        <taxon>Microbacterium</taxon>
    </lineage>
</organism>
<protein>
    <submittedName>
        <fullName evidence="1">Glycosyltransferase</fullName>
    </submittedName>
</protein>
<name>A0ABV3LJI0_9MICO</name>
<proteinExistence type="predicted"/>
<gene>
    <name evidence="1" type="ORF">AB0301_13465</name>
</gene>
<accession>A0ABV3LJI0</accession>
<dbReference type="Pfam" id="PF11316">
    <property type="entry name" value="Rhamno_transf"/>
    <property type="match status" value="1"/>
</dbReference>
<comment type="caution">
    <text evidence="1">The sequence shown here is derived from an EMBL/GenBank/DDBJ whole genome shotgun (WGS) entry which is preliminary data.</text>
</comment>
<keyword evidence="2" id="KW-1185">Reference proteome</keyword>
<dbReference type="EMBL" id="JBFBMH010000021">
    <property type="protein sequence ID" value="MEW1976062.1"/>
    <property type="molecule type" value="Genomic_DNA"/>
</dbReference>
<dbReference type="InterPro" id="IPR021466">
    <property type="entry name" value="Put_rhamnosyl_transferase"/>
</dbReference>
<sequence>MTTIDHLVLTRFNLPTPGPESLVRAQEGWLQNRVILFERHTVATMRAQTVRNFTWMMYFDPESPQWLIERLAPLVDEGLFVAIYRERVDWQDVVLDARTVFEDRGELLLTTNLDNDDAVAIDFIERLQHAARRHPGHAIYLRNGLILQGDAVYLRDDPENAFCSVSESWNAPVTAWRDWHNLLHHHLPVVSEDGPPAWLQIIHGQNVSNRVRGVRIDTAAHRGSFPGQLDEVAATQPGRIWMDRSVLRPLRDLRDHGRSFGKKMILRVGGKDSLDRVKSAVRRLG</sequence>
<dbReference type="Proteomes" id="UP001553715">
    <property type="component" value="Unassembled WGS sequence"/>
</dbReference>
<evidence type="ECO:0000313" key="2">
    <source>
        <dbReference type="Proteomes" id="UP001553715"/>
    </source>
</evidence>
<dbReference type="RefSeq" id="WP_366233184.1">
    <property type="nucleotide sequence ID" value="NZ_JBFBMH010000021.1"/>
</dbReference>
<reference evidence="1 2" key="1">
    <citation type="submission" date="2024-06" db="EMBL/GenBank/DDBJ databases">
        <title>The Natural Products Discovery Center: Release of the First 8490 Sequenced Strains for Exploring Actinobacteria Biosynthetic Diversity.</title>
        <authorList>
            <person name="Kalkreuter E."/>
            <person name="Kautsar S.A."/>
            <person name="Yang D."/>
            <person name="Bader C.D."/>
            <person name="Teijaro C.N."/>
            <person name="Fluegel L."/>
            <person name="Davis C.M."/>
            <person name="Simpson J.R."/>
            <person name="Lauterbach L."/>
            <person name="Steele A.D."/>
            <person name="Gui C."/>
            <person name="Meng S."/>
            <person name="Li G."/>
            <person name="Viehrig K."/>
            <person name="Ye F."/>
            <person name="Su P."/>
            <person name="Kiefer A.F."/>
            <person name="Nichols A."/>
            <person name="Cepeda A.J."/>
            <person name="Yan W."/>
            <person name="Fan B."/>
            <person name="Jiang Y."/>
            <person name="Adhikari A."/>
            <person name="Zheng C.-J."/>
            <person name="Schuster L."/>
            <person name="Cowan T.M."/>
            <person name="Smanski M.J."/>
            <person name="Chevrette M.G."/>
            <person name="De Carvalho L.P.S."/>
            <person name="Shen B."/>
        </authorList>
    </citation>
    <scope>NUCLEOTIDE SEQUENCE [LARGE SCALE GENOMIC DNA]</scope>
    <source>
        <strain evidence="1 2">NPDC077434</strain>
    </source>
</reference>